<evidence type="ECO:0000313" key="4">
    <source>
        <dbReference type="EMBL" id="CAL5136546.1"/>
    </source>
</evidence>
<name>A0AAV2TJJ1_CALDB</name>
<feature type="compositionally biased region" description="Low complexity" evidence="2">
    <location>
        <begin position="1025"/>
        <end position="1048"/>
    </location>
</feature>
<dbReference type="PANTHER" id="PTHR24135">
    <property type="entry name" value="SH3 AND MULTIPLE ANKYRIN REPEAT DOMAINS PROTEIN"/>
    <property type="match status" value="1"/>
</dbReference>
<feature type="compositionally biased region" description="Polar residues" evidence="2">
    <location>
        <begin position="983"/>
        <end position="1000"/>
    </location>
</feature>
<protein>
    <recommendedName>
        <fullName evidence="3">PDZ domain-containing protein</fullName>
    </recommendedName>
</protein>
<dbReference type="Gene3D" id="2.30.42.10">
    <property type="match status" value="1"/>
</dbReference>
<reference evidence="4" key="1">
    <citation type="submission" date="2024-06" db="EMBL/GenBank/DDBJ databases">
        <authorList>
            <person name="Liu X."/>
            <person name="Lenzi L."/>
            <person name="Haldenby T S."/>
            <person name="Uol C."/>
        </authorList>
    </citation>
    <scope>NUCLEOTIDE SEQUENCE</scope>
</reference>
<proteinExistence type="predicted"/>
<evidence type="ECO:0000256" key="1">
    <source>
        <dbReference type="PROSITE-ProRule" id="PRU00023"/>
    </source>
</evidence>
<keyword evidence="1" id="KW-0040">ANK repeat</keyword>
<dbReference type="EMBL" id="CAXLJL010000334">
    <property type="protein sequence ID" value="CAL5136546.1"/>
    <property type="molecule type" value="Genomic_DNA"/>
</dbReference>
<dbReference type="SUPFAM" id="SSF50156">
    <property type="entry name" value="PDZ domain-like"/>
    <property type="match status" value="1"/>
</dbReference>
<evidence type="ECO:0000313" key="5">
    <source>
        <dbReference type="Proteomes" id="UP001497525"/>
    </source>
</evidence>
<dbReference type="Pfam" id="PF17820">
    <property type="entry name" value="PDZ_6"/>
    <property type="match status" value="1"/>
</dbReference>
<dbReference type="InterPro" id="IPR051569">
    <property type="entry name" value="SHANK"/>
</dbReference>
<dbReference type="InterPro" id="IPR002110">
    <property type="entry name" value="Ankyrin_rpt"/>
</dbReference>
<dbReference type="Proteomes" id="UP001497525">
    <property type="component" value="Unassembled WGS sequence"/>
</dbReference>
<dbReference type="PROSITE" id="PS50088">
    <property type="entry name" value="ANK_REPEAT"/>
    <property type="match status" value="4"/>
</dbReference>
<dbReference type="AlphaFoldDB" id="A0AAV2TJJ1"/>
<organism evidence="4 5">
    <name type="scientific">Calicophoron daubneyi</name>
    <name type="common">Rumen fluke</name>
    <name type="synonym">Paramphistomum daubneyi</name>
    <dbReference type="NCBI Taxonomy" id="300641"/>
    <lineage>
        <taxon>Eukaryota</taxon>
        <taxon>Metazoa</taxon>
        <taxon>Spiralia</taxon>
        <taxon>Lophotrochozoa</taxon>
        <taxon>Platyhelminthes</taxon>
        <taxon>Trematoda</taxon>
        <taxon>Digenea</taxon>
        <taxon>Plagiorchiida</taxon>
        <taxon>Pronocephalata</taxon>
        <taxon>Paramphistomoidea</taxon>
        <taxon>Paramphistomidae</taxon>
        <taxon>Calicophoron</taxon>
    </lineage>
</organism>
<dbReference type="Gene3D" id="1.25.40.20">
    <property type="entry name" value="Ankyrin repeat-containing domain"/>
    <property type="match status" value="2"/>
</dbReference>
<dbReference type="GO" id="GO:0030160">
    <property type="term" value="F:synaptic receptor adaptor activity"/>
    <property type="evidence" value="ECO:0007669"/>
    <property type="project" value="TreeGrafter"/>
</dbReference>
<dbReference type="InterPro" id="IPR041489">
    <property type="entry name" value="PDZ_6"/>
</dbReference>
<accession>A0AAV2TJJ1</accession>
<feature type="compositionally biased region" description="Low complexity" evidence="2">
    <location>
        <begin position="1117"/>
        <end position="1130"/>
    </location>
</feature>
<feature type="repeat" description="ANK" evidence="1">
    <location>
        <begin position="294"/>
        <end position="326"/>
    </location>
</feature>
<feature type="compositionally biased region" description="Basic and acidic residues" evidence="2">
    <location>
        <begin position="947"/>
        <end position="957"/>
    </location>
</feature>
<evidence type="ECO:0000256" key="2">
    <source>
        <dbReference type="SAM" id="MobiDB-lite"/>
    </source>
</evidence>
<dbReference type="InterPro" id="IPR001478">
    <property type="entry name" value="PDZ"/>
</dbReference>
<dbReference type="GO" id="GO:0035255">
    <property type="term" value="F:ionotropic glutamate receptor binding"/>
    <property type="evidence" value="ECO:0007669"/>
    <property type="project" value="TreeGrafter"/>
</dbReference>
<feature type="region of interest" description="Disordered" evidence="2">
    <location>
        <begin position="755"/>
        <end position="816"/>
    </location>
</feature>
<feature type="repeat" description="ANK" evidence="1">
    <location>
        <begin position="361"/>
        <end position="393"/>
    </location>
</feature>
<dbReference type="GO" id="GO:0043197">
    <property type="term" value="C:dendritic spine"/>
    <property type="evidence" value="ECO:0007669"/>
    <property type="project" value="TreeGrafter"/>
</dbReference>
<dbReference type="GO" id="GO:0045211">
    <property type="term" value="C:postsynaptic membrane"/>
    <property type="evidence" value="ECO:0007669"/>
    <property type="project" value="TreeGrafter"/>
</dbReference>
<sequence length="1247" mass="136487">MKGEEVPYTNIFHKERLEIRLVGTEKQKAMMGIQPSPNVGQFAPSDCRKGLDGEMRCSLYTSQSGVKGSEIPVMGCIHQQGVKLTDPGSMKKFTLSYATDSDSAKSVHSLQNVHETSQEPELPRITVLNILLPSSNKKTTLKVIGDAVLLQVKRRLTKAFGSILSDAQNMGLFFPGDGGKMGKFLEEERLLSEYTADRTEVTLEFIYKRRIDPPIPISPLDKFPKDVAKAFLRYVSRGDCKKVEKILAKGFDPNFQCPKTGETPLTIAVLRSKPHNMITTLIAGGAHRDYYSRSGLSPLHKAAAIGNFEAVKTLLDFGQSPNCLDSLGLTPLYYNILCDQDTKICHRLLYEHSELGITDRSGLQEIHQAARLNRVDQINLLIMYGADVNSRIHRPTTTTTTANCDPSLSPVNTQHVDGDTPLHVAASTNQRASVMRLLSWGADPILTNSKNLTAIQLALECGHTELAETIRLFRGDSHQSEYGGPFLPTPTYNPKRRMRHAPPNSYITEPSALVPCGCGMRTSQSYYNRPQINQLGSDENTSPKANTFVVSQTKATFPSSPLPRAVSMGNLIQAINKQGLQRWENRENFGDKLALPPMVKPTCDPFFEASQLYYDTQQNRCGVSSATLARRSKTTVNLSDNESTLAGRRVLSNESRYNMMYHPDRGNDGHLSKLTHPECYSMIQSKLQQWRSTENLSQAFQREGSQTDSGISNSSAEKKLITDNMDLATSPTDPPGQGISVYGRNGKTRVEGQINHTQAPLCLRSSDPEKTQQPISRNISNRNTTGQNASNSTQVNATRNLVRSSTSVGDSRCTTRTVSPNDVHITSAVQPGVPRTVVLQRPTFLSTQKNEARPSFGLSIRTVKNIDVIASFQPTPSRPSLQIAKRIVPNSPAFKAGIREGDFILKINGVDVTRSSLEEVVDLLSTTLSQSVCLTVITPAVNLEPQKMQETKARTSKESSVGTSSYLNQAESWQGPGDRRQRNNNQSGQPQTTRFLNESDLSGPPSARSSDRTTCSSNFDEGVWSQSTGASSGNASGRSSLLSGPRGLNMDVSASGPKIHTLTKQPFGDSHPPRVRLRGLPRSKTTSGISNASDSQNGSPPMAQSFYFPRNPRFHRVGSQDSQSSVSSGGAPVHSPSAHPVGSGGKSASSAGLQNEHITIRPHHRLIKRCTDARRHESTETAAHIRGRSTTTFLRRTDISTPTTQVTDSRTYRLIPGKHSSVTGSRAMGESPTDSELVLPPPAQFLN</sequence>
<feature type="repeat" description="ANK" evidence="1">
    <location>
        <begin position="260"/>
        <end position="293"/>
    </location>
</feature>
<dbReference type="Pfam" id="PF00023">
    <property type="entry name" value="Ank"/>
    <property type="match status" value="1"/>
</dbReference>
<comment type="caution">
    <text evidence="4">The sequence shown here is derived from an EMBL/GenBank/DDBJ whole genome shotgun (WGS) entry which is preliminary data.</text>
</comment>
<dbReference type="InterPro" id="IPR036034">
    <property type="entry name" value="PDZ_sf"/>
</dbReference>
<feature type="domain" description="PDZ" evidence="3">
    <location>
        <begin position="844"/>
        <end position="927"/>
    </location>
</feature>
<feature type="region of interest" description="Disordered" evidence="2">
    <location>
        <begin position="1216"/>
        <end position="1247"/>
    </location>
</feature>
<dbReference type="PROSITE" id="PS50297">
    <property type="entry name" value="ANK_REP_REGION"/>
    <property type="match status" value="3"/>
</dbReference>
<dbReference type="GO" id="GO:0014069">
    <property type="term" value="C:postsynaptic density"/>
    <property type="evidence" value="ECO:0007669"/>
    <property type="project" value="TreeGrafter"/>
</dbReference>
<feature type="compositionally biased region" description="Polar residues" evidence="2">
    <location>
        <begin position="1083"/>
        <end position="1099"/>
    </location>
</feature>
<dbReference type="SUPFAM" id="SSF48403">
    <property type="entry name" value="Ankyrin repeat"/>
    <property type="match status" value="1"/>
</dbReference>
<dbReference type="PANTHER" id="PTHR24135:SF28">
    <property type="entry name" value="LD13733P"/>
    <property type="match status" value="1"/>
</dbReference>
<dbReference type="SMART" id="SM00228">
    <property type="entry name" value="PDZ"/>
    <property type="match status" value="1"/>
</dbReference>
<dbReference type="InterPro" id="IPR036770">
    <property type="entry name" value="Ankyrin_rpt-contain_sf"/>
</dbReference>
<dbReference type="SMART" id="SM00248">
    <property type="entry name" value="ANK"/>
    <property type="match status" value="7"/>
</dbReference>
<feature type="repeat" description="ANK" evidence="1">
    <location>
        <begin position="417"/>
        <end position="449"/>
    </location>
</feature>
<feature type="region of interest" description="Disordered" evidence="2">
    <location>
        <begin position="947"/>
        <end position="1163"/>
    </location>
</feature>
<dbReference type="Pfam" id="PF12796">
    <property type="entry name" value="Ank_2"/>
    <property type="match status" value="1"/>
</dbReference>
<evidence type="ECO:0000259" key="3">
    <source>
        <dbReference type="PROSITE" id="PS50106"/>
    </source>
</evidence>
<feature type="compositionally biased region" description="Polar residues" evidence="2">
    <location>
        <begin position="958"/>
        <end position="972"/>
    </location>
</feature>
<dbReference type="PROSITE" id="PS50106">
    <property type="entry name" value="PDZ"/>
    <property type="match status" value="1"/>
</dbReference>
<gene>
    <name evidence="4" type="ORF">CDAUBV1_LOCUS10683</name>
</gene>
<feature type="compositionally biased region" description="Polar residues" evidence="2">
    <location>
        <begin position="771"/>
        <end position="816"/>
    </location>
</feature>